<sequence length="396" mass="43193">MRQVTDAERRVRLGVRHSLAPSARVDSADAAAAAVVALHATEAASVYLSCWARMKSVCVADIDRALYEDRSLIKQLAMRRTLFAFPRDLLPAVWSSASARVADIERTRIIRGVERAGLAADGQAWLQRARTDVLAALADIPSGRTAQEIRQAVPRIDVPVALVAGSTRAATAVLTQLGAAGEIVRGANVGHWRTSRPLLTLMHHWIVDLGEPTSAEEGYRELVRRWLYRFGPGTVEDMVWWLGSTKATVRKALIALEAVEVALCGGSIGWLLPDDLDKLDDPGTWVALLPVLDPTVMGWRHREFYLGPHRSQLFDTRGNAGATAWVDGRVVGGWVQDESGEVHVRLLEPVARRAQRALGAEAARLTSWLAGVRIGANVQAPVATEPSIRQQHPGKQ</sequence>
<protein>
    <submittedName>
        <fullName evidence="1">Winged helix DNA-binding domain-containing protein</fullName>
    </submittedName>
</protein>
<name>A0ABT2M6W2_9MYCO</name>
<dbReference type="GO" id="GO:0003677">
    <property type="term" value="F:DNA binding"/>
    <property type="evidence" value="ECO:0007669"/>
    <property type="project" value="UniProtKB-KW"/>
</dbReference>
<proteinExistence type="predicted"/>
<dbReference type="RefSeq" id="WP_260992088.1">
    <property type="nucleotide sequence ID" value="NZ_JAODWD010000002.1"/>
</dbReference>
<evidence type="ECO:0000313" key="2">
    <source>
        <dbReference type="Proteomes" id="UP001206639"/>
    </source>
</evidence>
<dbReference type="PANTHER" id="PTHR38479:SF2">
    <property type="entry name" value="WINGED HELIX DNA-BINDING DOMAIN-CONTAINING PROTEIN"/>
    <property type="match status" value="1"/>
</dbReference>
<dbReference type="EMBL" id="JAODWD010000002">
    <property type="protein sequence ID" value="MCT7657997.1"/>
    <property type="molecule type" value="Genomic_DNA"/>
</dbReference>
<keyword evidence="1" id="KW-0238">DNA-binding</keyword>
<keyword evidence="2" id="KW-1185">Reference proteome</keyword>
<dbReference type="Proteomes" id="UP001206639">
    <property type="component" value="Unassembled WGS sequence"/>
</dbReference>
<evidence type="ECO:0000313" key="1">
    <source>
        <dbReference type="EMBL" id="MCT7657997.1"/>
    </source>
</evidence>
<reference evidence="2" key="1">
    <citation type="submission" date="2023-07" db="EMBL/GenBank/DDBJ databases">
        <authorList>
            <person name="Deng Y."/>
            <person name="Zhang Y.-Q."/>
        </authorList>
    </citation>
    <scope>NUCLEOTIDE SEQUENCE [LARGE SCALE GENOMIC DNA]</scope>
    <source>
        <strain evidence="2">CPCC 205710</strain>
    </source>
</reference>
<dbReference type="Pfam" id="PF06224">
    <property type="entry name" value="AlkZ-like"/>
    <property type="match status" value="1"/>
</dbReference>
<dbReference type="PANTHER" id="PTHR38479">
    <property type="entry name" value="LMO0824 PROTEIN"/>
    <property type="match status" value="1"/>
</dbReference>
<accession>A0ABT2M6W2</accession>
<gene>
    <name evidence="1" type="ORF">N4S67_06135</name>
</gene>
<organism evidence="1 2">
    <name type="scientific">Mycobacterium deserti</name>
    <dbReference type="NCBI Taxonomy" id="2978347"/>
    <lineage>
        <taxon>Bacteria</taxon>
        <taxon>Bacillati</taxon>
        <taxon>Actinomycetota</taxon>
        <taxon>Actinomycetes</taxon>
        <taxon>Mycobacteriales</taxon>
        <taxon>Mycobacteriaceae</taxon>
        <taxon>Mycobacterium</taxon>
    </lineage>
</organism>
<dbReference type="InterPro" id="IPR009351">
    <property type="entry name" value="AlkZ-like"/>
</dbReference>
<comment type="caution">
    <text evidence="1">The sequence shown here is derived from an EMBL/GenBank/DDBJ whole genome shotgun (WGS) entry which is preliminary data.</text>
</comment>